<feature type="compositionally biased region" description="Polar residues" evidence="3">
    <location>
        <begin position="171"/>
        <end position="194"/>
    </location>
</feature>
<keyword evidence="6" id="KW-1185">Reference proteome</keyword>
<dbReference type="SMART" id="SM00233">
    <property type="entry name" value="PH"/>
    <property type="match status" value="1"/>
</dbReference>
<dbReference type="EMBL" id="AJWK01010032">
    <property type="status" value="NOT_ANNOTATED_CDS"/>
    <property type="molecule type" value="Genomic_DNA"/>
</dbReference>
<keyword evidence="2" id="KW-0175">Coiled coil</keyword>
<dbReference type="VEuPathDB" id="VectorBase:LLONM1_010103"/>
<proteinExistence type="predicted"/>
<evidence type="ECO:0000256" key="3">
    <source>
        <dbReference type="SAM" id="MobiDB-lite"/>
    </source>
</evidence>
<dbReference type="SMART" id="SM00325">
    <property type="entry name" value="RhoGEF"/>
    <property type="match status" value="1"/>
</dbReference>
<feature type="coiled-coil region" evidence="2">
    <location>
        <begin position="404"/>
        <end position="437"/>
    </location>
</feature>
<dbReference type="Pfam" id="PF19057">
    <property type="entry name" value="PH_19"/>
    <property type="match status" value="1"/>
</dbReference>
<dbReference type="PROSITE" id="PS50010">
    <property type="entry name" value="DH_2"/>
    <property type="match status" value="1"/>
</dbReference>
<dbReference type="GO" id="GO:0030036">
    <property type="term" value="P:actin cytoskeleton organization"/>
    <property type="evidence" value="ECO:0007669"/>
    <property type="project" value="TreeGrafter"/>
</dbReference>
<evidence type="ECO:0000259" key="4">
    <source>
        <dbReference type="PROSITE" id="PS50010"/>
    </source>
</evidence>
<dbReference type="EnsemblMetazoa" id="LLOJ003066-RA">
    <property type="protein sequence ID" value="LLOJ003066-PA"/>
    <property type="gene ID" value="LLOJ003066"/>
</dbReference>
<dbReference type="EMBL" id="AJWK01010031">
    <property type="status" value="NOT_ANNOTATED_CDS"/>
    <property type="molecule type" value="Genomic_DNA"/>
</dbReference>
<dbReference type="InterPro" id="IPR001849">
    <property type="entry name" value="PH_domain"/>
</dbReference>
<dbReference type="GO" id="GO:0005085">
    <property type="term" value="F:guanyl-nucleotide exchange factor activity"/>
    <property type="evidence" value="ECO:0007669"/>
    <property type="project" value="UniProtKB-KW"/>
</dbReference>
<dbReference type="Gene3D" id="1.20.900.10">
    <property type="entry name" value="Dbl homology (DH) domain"/>
    <property type="match status" value="1"/>
</dbReference>
<dbReference type="Pfam" id="PF19056">
    <property type="entry name" value="WD40_2"/>
    <property type="match status" value="1"/>
</dbReference>
<dbReference type="InterPro" id="IPR035899">
    <property type="entry name" value="DBL_dom_sf"/>
</dbReference>
<evidence type="ECO:0000256" key="2">
    <source>
        <dbReference type="SAM" id="Coils"/>
    </source>
</evidence>
<dbReference type="InterPro" id="IPR039919">
    <property type="entry name" value="ARHGEF10/ARHGEF17"/>
</dbReference>
<dbReference type="InterPro" id="IPR000219">
    <property type="entry name" value="DH_dom"/>
</dbReference>
<reference evidence="5" key="1">
    <citation type="submission" date="2020-05" db="UniProtKB">
        <authorList>
            <consortium name="EnsemblMetazoa"/>
        </authorList>
    </citation>
    <scope>IDENTIFICATION</scope>
    <source>
        <strain evidence="5">Jacobina</strain>
    </source>
</reference>
<evidence type="ECO:0000313" key="6">
    <source>
        <dbReference type="Proteomes" id="UP000092461"/>
    </source>
</evidence>
<organism evidence="5 6">
    <name type="scientific">Lutzomyia longipalpis</name>
    <name type="common">Sand fly</name>
    <dbReference type="NCBI Taxonomy" id="7200"/>
    <lineage>
        <taxon>Eukaryota</taxon>
        <taxon>Metazoa</taxon>
        <taxon>Ecdysozoa</taxon>
        <taxon>Arthropoda</taxon>
        <taxon>Hexapoda</taxon>
        <taxon>Insecta</taxon>
        <taxon>Pterygota</taxon>
        <taxon>Neoptera</taxon>
        <taxon>Endopterygota</taxon>
        <taxon>Diptera</taxon>
        <taxon>Nematocera</taxon>
        <taxon>Psychodoidea</taxon>
        <taxon>Psychodidae</taxon>
        <taxon>Lutzomyia</taxon>
        <taxon>Lutzomyia</taxon>
    </lineage>
</organism>
<protein>
    <recommendedName>
        <fullName evidence="4">DH domain-containing protein</fullName>
    </recommendedName>
</protein>
<dbReference type="FunFam" id="1.20.900.10:FF:000003">
    <property type="entry name" value="Rho guanine nucleotide exchange factor 10 like"/>
    <property type="match status" value="1"/>
</dbReference>
<dbReference type="PANTHER" id="PTHR12877">
    <property type="entry name" value="RHO GUANINE NUCLEOTIDE EXCHANGE FACTOR"/>
    <property type="match status" value="1"/>
</dbReference>
<keyword evidence="1" id="KW-0344">Guanine-nucleotide releasing factor</keyword>
<dbReference type="Pfam" id="PF00621">
    <property type="entry name" value="RhoGEF"/>
    <property type="match status" value="1"/>
</dbReference>
<feature type="compositionally biased region" description="Polar residues" evidence="3">
    <location>
        <begin position="1034"/>
        <end position="1064"/>
    </location>
</feature>
<accession>A0A1B0CFE5</accession>
<dbReference type="Gene3D" id="2.30.29.30">
    <property type="entry name" value="Pleckstrin-homology domain (PH domain)/Phosphotyrosine-binding domain (PTB)"/>
    <property type="match status" value="1"/>
</dbReference>
<feature type="domain" description="DH" evidence="4">
    <location>
        <begin position="252"/>
        <end position="444"/>
    </location>
</feature>
<feature type="region of interest" description="Disordered" evidence="3">
    <location>
        <begin position="547"/>
        <end position="567"/>
    </location>
</feature>
<dbReference type="CDD" id="cd00160">
    <property type="entry name" value="RhoGEF"/>
    <property type="match status" value="1"/>
</dbReference>
<dbReference type="SUPFAM" id="SSF48065">
    <property type="entry name" value="DBL homology domain (DH-domain)"/>
    <property type="match status" value="1"/>
</dbReference>
<name>A0A1B0CFE5_LUTLO</name>
<dbReference type="GO" id="GO:0051496">
    <property type="term" value="P:positive regulation of stress fiber assembly"/>
    <property type="evidence" value="ECO:0007669"/>
    <property type="project" value="TreeGrafter"/>
</dbReference>
<feature type="compositionally biased region" description="Polar residues" evidence="3">
    <location>
        <begin position="548"/>
        <end position="564"/>
    </location>
</feature>
<dbReference type="InterPro" id="IPR011993">
    <property type="entry name" value="PH-like_dom_sf"/>
</dbReference>
<dbReference type="GO" id="GO:0005737">
    <property type="term" value="C:cytoplasm"/>
    <property type="evidence" value="ECO:0007669"/>
    <property type="project" value="UniProtKB-ARBA"/>
</dbReference>
<feature type="compositionally biased region" description="Polar residues" evidence="3">
    <location>
        <begin position="52"/>
        <end position="69"/>
    </location>
</feature>
<dbReference type="VEuPathDB" id="VectorBase:LLOJ003066"/>
<sequence length="1368" mass="150372">MFFSVDEPNLNSGSWEDSLPLSVTTKAAMATARHSGSVASPPGATLAPTLEQRNLSHTPSARTVSSEESWCSEGPGSERCLSSDDEDESDRSATSSVTPRNSQLRSTFNKARHHLSFDKWRSSSNATMPTPPQPESTTPGESPGGRLSRWFSIRRGSSHQYDISGKDSGDSTDNSAQQTPTQSNNSRTPSSSGKMPQLSESEEDSPFGLSNLMGSRSNGSLLSLSTRGGIVGRQLPPTLPPAPAGLSQEQLKRRLIVASICHSENSYIGTLQRLVNDYKKPLDESSPPILSTSKISTLFYRLPEILQCHTLFRIALAECVRNWDRDEKIGDVFIGAFSKPIVLDIYSGFINNFSAAMELAKMEAKRKSALADFFKVKQISAHDRLSFFGLMDLLKYTPQGHQDRMALQLALTQLESLAEMLNERKREAEQYQAFKEMLGHISGTFNTRSLSTDGNSRNRYLLREDNVTQLEFNQCGFIVKSKQRRLLLLNDKVICVSVAPKQSSDFGATEKLSFKWMFPVADVEIVDNSTSATLSRILTAGLNRGGSLKSNTSQTSAPEGSNAPNGADNLCNEMSNLMHDYEIVSRINDLVGSLKGSYSEISTDITRKILNNIQSSIQKKDEEMAWMDSCCLQLVAKSKSGKEETFTFQTENPAVKKEWITELRLAQLALDSNNSPSWEVPDHERRPLTKMPLFVKAQSIHKTQHQTEVRCGCYYSITSSRLTARRKTRVQNYLWVCTTDGSSSHIAILVQHPQQTGLLKDVSAFDLPDTVATAMEFVRGALGACEMDASSEGTVDGDSVWIATDNRKILVYAACNPEQEEQVASCPVPGNVSQILHHLDFVVASLSNGCVLIFRRRQGGAWNLTEPQVISLSPGDPVTSILPINTNIYAACGKKYPGNLSVNLMAHSGIGLWISLKHSSIICLYHTESFKHLQDLNIASNVLKLTSSQKESPSSSSSVFVTALMATKGLLWVGTNVGIALTIPLPRLEGVPIISGGVSISYHAHFGPITFLLPLIPKGSSTAPKGQHLHHNAVQGTPGRSSLASKQDNENSSARESPSGNSDHQPVVLARRKIEKQLSTESPISVIPAKLKAHLTNSPVVLRRQRFKEASESMRMSQTLPRSLGSAAFFSQSSHSNMSSLHGSEHGCCDVYGLYGGLIFVKEDFEAEEGQGNLMDPSYECLRRSDPELIPIKVSTLDRRMRMKVSRPRSLDLSNWSVDSRSSSMYTSSGSEESMGMRLQSVSRNSSNASRKITIAENSVTMDNHDHQESQQVVTSTPVAPTEATTQIHPSIATTMQRTKKNGKQAQQFPEIAGKRTIITLTGGRGYINWRHVWYNTSEKQQRSGSISSIPRVPNSNDAHIVIWEKKL</sequence>
<dbReference type="SUPFAM" id="SSF50729">
    <property type="entry name" value="PH domain-like"/>
    <property type="match status" value="1"/>
</dbReference>
<evidence type="ECO:0000313" key="5">
    <source>
        <dbReference type="EnsemblMetazoa" id="LLOJ003066-PA"/>
    </source>
</evidence>
<dbReference type="PANTHER" id="PTHR12877:SF7">
    <property type="entry name" value="RHO GUANINE NUCLEOTIDE EXCHANGE FACTOR 10-LIKE PROTEIN"/>
    <property type="match status" value="1"/>
</dbReference>
<feature type="region of interest" description="Disordered" evidence="3">
    <location>
        <begin position="1022"/>
        <end position="1067"/>
    </location>
</feature>
<dbReference type="Proteomes" id="UP000092461">
    <property type="component" value="Unassembled WGS sequence"/>
</dbReference>
<feature type="region of interest" description="Disordered" evidence="3">
    <location>
        <begin position="52"/>
        <end position="213"/>
    </location>
</feature>
<feature type="compositionally biased region" description="Polar residues" evidence="3">
    <location>
        <begin position="97"/>
        <end position="109"/>
    </location>
</feature>
<evidence type="ECO:0000256" key="1">
    <source>
        <dbReference type="ARBA" id="ARBA00022658"/>
    </source>
</evidence>